<accession>A0A1D8N5B5</accession>
<evidence type="ECO:0000313" key="1">
    <source>
        <dbReference type="EMBL" id="AOW00835.1"/>
    </source>
</evidence>
<name>A0A1D8N5B5_YARLL</name>
<dbReference type="EMBL" id="CP017553">
    <property type="protein sequence ID" value="AOW00835.1"/>
    <property type="molecule type" value="Genomic_DNA"/>
</dbReference>
<protein>
    <submittedName>
        <fullName evidence="1">Uncharacterized protein</fullName>
    </submittedName>
</protein>
<dbReference type="Proteomes" id="UP000182444">
    <property type="component" value="Chromosome 1A"/>
</dbReference>
<organism evidence="1 2">
    <name type="scientific">Yarrowia lipolytica</name>
    <name type="common">Candida lipolytica</name>
    <dbReference type="NCBI Taxonomy" id="4952"/>
    <lineage>
        <taxon>Eukaryota</taxon>
        <taxon>Fungi</taxon>
        <taxon>Dikarya</taxon>
        <taxon>Ascomycota</taxon>
        <taxon>Saccharomycotina</taxon>
        <taxon>Dipodascomycetes</taxon>
        <taxon>Dipodascales</taxon>
        <taxon>Dipodascales incertae sedis</taxon>
        <taxon>Yarrowia</taxon>
    </lineage>
</organism>
<proteinExistence type="predicted"/>
<evidence type="ECO:0000313" key="2">
    <source>
        <dbReference type="Proteomes" id="UP000182444"/>
    </source>
</evidence>
<reference evidence="1 2" key="1">
    <citation type="journal article" date="2016" name="PLoS ONE">
        <title>Sequence Assembly of Yarrowia lipolytica Strain W29/CLIB89 Shows Transposable Element Diversity.</title>
        <authorList>
            <person name="Magnan C."/>
            <person name="Yu J."/>
            <person name="Chang I."/>
            <person name="Jahn E."/>
            <person name="Kanomata Y."/>
            <person name="Wu J."/>
            <person name="Zeller M."/>
            <person name="Oakes M."/>
            <person name="Baldi P."/>
            <person name="Sandmeyer S."/>
        </authorList>
    </citation>
    <scope>NUCLEOTIDE SEQUENCE [LARGE SCALE GENOMIC DNA]</scope>
    <source>
        <strain evidence="2">CLIB89(W29)</strain>
    </source>
</reference>
<dbReference type="RefSeq" id="XP_068137968.1">
    <property type="nucleotide sequence ID" value="XM_068281867.1"/>
</dbReference>
<sequence>MEKNINTSQERTKKKTERTKYLFSCSKALYPRSTDVPYTPRTYTACICTTVLVNLLRRFRQLRQLSAKLVQLPLTVLPVRQLRQLLHPDKLRSTPFNTVQHRPPVNSLRLLQSIPFTSSISTPIHKDEPLHAVSPCSYTPSQM</sequence>
<dbReference type="AlphaFoldDB" id="A0A1D8N5B5"/>
<gene>
    <name evidence="1" type="ORF">YALI1_A19089g</name>
</gene>
<dbReference type="GeneID" id="94582532"/>
<dbReference type="VEuPathDB" id="FungiDB:YALI1_A19089g"/>